<keyword evidence="2" id="KW-0133">Cell shape</keyword>
<dbReference type="Pfam" id="PF08245">
    <property type="entry name" value="Mur_ligase_M"/>
    <property type="match status" value="1"/>
</dbReference>
<dbReference type="SUPFAM" id="SSF53244">
    <property type="entry name" value="MurD-like peptide ligases, peptide-binding domain"/>
    <property type="match status" value="1"/>
</dbReference>
<dbReference type="GO" id="GO:0008360">
    <property type="term" value="P:regulation of cell shape"/>
    <property type="evidence" value="ECO:0007669"/>
    <property type="project" value="UniProtKB-KW"/>
</dbReference>
<evidence type="ECO:0000259" key="5">
    <source>
        <dbReference type="Pfam" id="PF08245"/>
    </source>
</evidence>
<dbReference type="PANTHER" id="PTHR23135:SF4">
    <property type="entry name" value="UDP-N-ACETYLMURAMOYL-L-ALANYL-D-GLUTAMATE--2,6-DIAMINOPIMELATE LIGASE MURE HOMOLOG, CHLOROPLASTIC"/>
    <property type="match status" value="1"/>
</dbReference>
<feature type="domain" description="Mur ligase central" evidence="5">
    <location>
        <begin position="51"/>
        <end position="257"/>
    </location>
</feature>
<dbReference type="GO" id="GO:0009252">
    <property type="term" value="P:peptidoglycan biosynthetic process"/>
    <property type="evidence" value="ECO:0007669"/>
    <property type="project" value="UniProtKB-UniPathway"/>
</dbReference>
<keyword evidence="3" id="KW-1133">Transmembrane helix</keyword>
<dbReference type="InterPro" id="IPR013221">
    <property type="entry name" value="Mur_ligase_cen"/>
</dbReference>
<dbReference type="SUPFAM" id="SSF53623">
    <property type="entry name" value="MurD-like peptide ligases, catalytic domain"/>
    <property type="match status" value="1"/>
</dbReference>
<dbReference type="NCBIfam" id="TIGR01085">
    <property type="entry name" value="murE"/>
    <property type="match status" value="1"/>
</dbReference>
<dbReference type="PANTHER" id="PTHR23135">
    <property type="entry name" value="MUR LIGASE FAMILY MEMBER"/>
    <property type="match status" value="1"/>
</dbReference>
<keyword evidence="3" id="KW-0812">Transmembrane</keyword>
<comment type="caution">
    <text evidence="6">The sequence shown here is derived from an EMBL/GenBank/DDBJ whole genome shotgun (WGS) entry which is preliminary data.</text>
</comment>
<keyword evidence="3" id="KW-0472">Membrane</keyword>
<dbReference type="UniPathway" id="UPA00219"/>
<dbReference type="AlphaFoldDB" id="A0A1G2HYQ0"/>
<comment type="pathway">
    <text evidence="2">Cell wall biogenesis; peptidoglycan biosynthesis.</text>
</comment>
<dbReference type="STRING" id="1802205.A3C58_02190"/>
<organism evidence="6 7">
    <name type="scientific">Candidatus Staskawiczbacteria bacterium RIFCSPHIGHO2_02_FULL_34_10</name>
    <dbReference type="NCBI Taxonomy" id="1802205"/>
    <lineage>
        <taxon>Bacteria</taxon>
        <taxon>Candidatus Staskawicziibacteriota</taxon>
    </lineage>
</organism>
<feature type="transmembrane region" description="Helical" evidence="3">
    <location>
        <begin position="18"/>
        <end position="36"/>
    </location>
</feature>
<name>A0A1G2HYQ0_9BACT</name>
<evidence type="ECO:0008006" key="8">
    <source>
        <dbReference type="Google" id="ProtNLM"/>
    </source>
</evidence>
<dbReference type="EMBL" id="MHOR01000007">
    <property type="protein sequence ID" value="OGZ67539.1"/>
    <property type="molecule type" value="Genomic_DNA"/>
</dbReference>
<keyword evidence="2" id="KW-0132">Cell division</keyword>
<evidence type="ECO:0000259" key="4">
    <source>
        <dbReference type="Pfam" id="PF02875"/>
    </source>
</evidence>
<dbReference type="GO" id="GO:0005737">
    <property type="term" value="C:cytoplasm"/>
    <property type="evidence" value="ECO:0007669"/>
    <property type="project" value="UniProtKB-SubCell"/>
</dbReference>
<keyword evidence="2" id="KW-0961">Cell wall biogenesis/degradation</keyword>
<dbReference type="GO" id="GO:0051301">
    <property type="term" value="P:cell division"/>
    <property type="evidence" value="ECO:0007669"/>
    <property type="project" value="UniProtKB-KW"/>
</dbReference>
<dbReference type="GO" id="GO:0005524">
    <property type="term" value="F:ATP binding"/>
    <property type="evidence" value="ECO:0007669"/>
    <property type="project" value="InterPro"/>
</dbReference>
<evidence type="ECO:0000313" key="7">
    <source>
        <dbReference type="Proteomes" id="UP000178380"/>
    </source>
</evidence>
<dbReference type="GO" id="GO:0071555">
    <property type="term" value="P:cell wall organization"/>
    <property type="evidence" value="ECO:0007669"/>
    <property type="project" value="UniProtKB-KW"/>
</dbReference>
<feature type="domain" description="Mur ligase C-terminal" evidence="4">
    <location>
        <begin position="280"/>
        <end position="402"/>
    </location>
</feature>
<gene>
    <name evidence="6" type="ORF">A3C58_02190</name>
</gene>
<keyword evidence="2" id="KW-0573">Peptidoglycan synthesis</keyword>
<dbReference type="InterPro" id="IPR004101">
    <property type="entry name" value="Mur_ligase_C"/>
</dbReference>
<evidence type="ECO:0000313" key="6">
    <source>
        <dbReference type="EMBL" id="OGZ67539.1"/>
    </source>
</evidence>
<comment type="similarity">
    <text evidence="1">Belongs to the MurCDEF family. MurE subfamily.</text>
</comment>
<accession>A0A1G2HYQ0</accession>
<dbReference type="InterPro" id="IPR036565">
    <property type="entry name" value="Mur-like_cat_sf"/>
</dbReference>
<comment type="subcellular location">
    <subcellularLocation>
        <location evidence="2">Cytoplasm</location>
    </subcellularLocation>
</comment>
<dbReference type="Gene3D" id="3.40.1190.10">
    <property type="entry name" value="Mur-like, catalytic domain"/>
    <property type="match status" value="1"/>
</dbReference>
<dbReference type="InterPro" id="IPR036615">
    <property type="entry name" value="Mur_ligase_C_dom_sf"/>
</dbReference>
<protein>
    <recommendedName>
        <fullName evidence="8">UDP-N-acetylmuramoyl-L-alanyl-D-glutamate--2, 6-diaminopimelate ligase</fullName>
    </recommendedName>
</protein>
<dbReference type="Pfam" id="PF02875">
    <property type="entry name" value="Mur_ligase_C"/>
    <property type="match status" value="1"/>
</dbReference>
<reference evidence="6 7" key="1">
    <citation type="journal article" date="2016" name="Nat. Commun.">
        <title>Thousands of microbial genomes shed light on interconnected biogeochemical processes in an aquifer system.</title>
        <authorList>
            <person name="Anantharaman K."/>
            <person name="Brown C.T."/>
            <person name="Hug L.A."/>
            <person name="Sharon I."/>
            <person name="Castelle C.J."/>
            <person name="Probst A.J."/>
            <person name="Thomas B.C."/>
            <person name="Singh A."/>
            <person name="Wilkins M.J."/>
            <person name="Karaoz U."/>
            <person name="Brodie E.L."/>
            <person name="Williams K.H."/>
            <person name="Hubbard S.S."/>
            <person name="Banfield J.F."/>
        </authorList>
    </citation>
    <scope>NUCLEOTIDE SEQUENCE [LARGE SCALE GENOMIC DNA]</scope>
</reference>
<proteinExistence type="inferred from homology"/>
<evidence type="ECO:0000256" key="1">
    <source>
        <dbReference type="ARBA" id="ARBA00005898"/>
    </source>
</evidence>
<keyword evidence="2" id="KW-0131">Cell cycle</keyword>
<dbReference type="GO" id="GO:0016881">
    <property type="term" value="F:acid-amino acid ligase activity"/>
    <property type="evidence" value="ECO:0007669"/>
    <property type="project" value="InterPro"/>
</dbReference>
<dbReference type="Proteomes" id="UP000178380">
    <property type="component" value="Unassembled WGS sequence"/>
</dbReference>
<dbReference type="InterPro" id="IPR005761">
    <property type="entry name" value="UDP-N-AcMur-Glu-dNH2Pim_ligase"/>
</dbReference>
<evidence type="ECO:0000256" key="3">
    <source>
        <dbReference type="SAM" id="Phobius"/>
    </source>
</evidence>
<sequence length="429" mass="48631">MNIKVLLKKFMPYFLLDFYHYLWALMSAVVFGFPSLRHGSGQAQKLIVVGVTGTSGKSTTVDFITRILEKNGNSVASNSSIRFKIGNKEWPNELKMGMPGRFFMQKFLRQAVNEKCNYAVLEVTSEGIKQFRHKFINFDVVVFTNLSPEHIESHGGFENYRNEKLKLFKQNPTTHIINIDDENAKYFLETLAKEKWGFKLKTKSENLKTTVQNLKLVEADNINIIADNLSFKIQDTIFKIQLLGEFNVYNALAAISIATSKGISLEVCKKALEKVSGIPGRMEIIVKDPFEVIVDYAHTPEQLEQVYKSLNSKPLICVLGSCGGGRDKWKRPVLGRLAEQYCKEIIITNEDPYDEDPLEIMEQVASGIQGHEHHIVLDRKEAIKKALHLAKTEDVVIITGKGSESLMCIANGIKIPWDDRQIVREEMGK</sequence>
<dbReference type="Gene3D" id="3.90.190.20">
    <property type="entry name" value="Mur ligase, C-terminal domain"/>
    <property type="match status" value="1"/>
</dbReference>
<evidence type="ECO:0000256" key="2">
    <source>
        <dbReference type="RuleBase" id="RU004135"/>
    </source>
</evidence>